<feature type="compositionally biased region" description="Low complexity" evidence="7">
    <location>
        <begin position="235"/>
        <end position="254"/>
    </location>
</feature>
<feature type="compositionally biased region" description="Basic and acidic residues" evidence="7">
    <location>
        <begin position="167"/>
        <end position="197"/>
    </location>
</feature>
<comment type="subcellular location">
    <subcellularLocation>
        <location evidence="1">Nucleus</location>
    </subcellularLocation>
</comment>
<proteinExistence type="predicted"/>
<keyword evidence="4" id="KW-0862">Zinc</keyword>
<gene>
    <name evidence="9" type="ORF">LshimejAT787_0407370</name>
</gene>
<dbReference type="Gene3D" id="3.30.160.60">
    <property type="entry name" value="Classic Zinc Finger"/>
    <property type="match status" value="1"/>
</dbReference>
<feature type="coiled-coil region" evidence="6">
    <location>
        <begin position="48"/>
        <end position="78"/>
    </location>
</feature>
<dbReference type="GO" id="GO:0000398">
    <property type="term" value="P:mRNA splicing, via spliceosome"/>
    <property type="evidence" value="ECO:0007669"/>
    <property type="project" value="InterPro"/>
</dbReference>
<dbReference type="InterPro" id="IPR040023">
    <property type="entry name" value="WBP4"/>
</dbReference>
<evidence type="ECO:0000256" key="4">
    <source>
        <dbReference type="ARBA" id="ARBA00022833"/>
    </source>
</evidence>
<feature type="compositionally biased region" description="Low complexity" evidence="7">
    <location>
        <begin position="338"/>
        <end position="351"/>
    </location>
</feature>
<evidence type="ECO:0000313" key="10">
    <source>
        <dbReference type="Proteomes" id="UP001063166"/>
    </source>
</evidence>
<evidence type="ECO:0000313" key="9">
    <source>
        <dbReference type="EMBL" id="GLB37686.1"/>
    </source>
</evidence>
<dbReference type="SMART" id="SM00451">
    <property type="entry name" value="ZnF_U1"/>
    <property type="match status" value="1"/>
</dbReference>
<dbReference type="PANTHER" id="PTHR13173:SF10">
    <property type="entry name" value="WW DOMAIN-BINDING PROTEIN 4"/>
    <property type="match status" value="1"/>
</dbReference>
<keyword evidence="6" id="KW-0175">Coiled coil</keyword>
<sequence>MSEYWVSKKKYFCKYCEIYIADDAPSRQQHENGLRHKGNLERFIRGIYKTSEKRRKDLEEEKRDMARVDQAAQAAYAQDVAAGRAKPGLIPVASTSSAAAKKPALKPSNPWANYSTAASLGYQDPDAERAAAEAERRRTQGLAGEWQVVATISPPTAPEPEDELDENDKKPVIADAGERTGVKREAEQPPAEEDARQFKLRKRTWGAGLGEVYDPGVIPIKLKKKKEPETPPVPAESASTSASAANLTSTSTDTLKPTDSLKWTKVQWKRAGDVVKEEPQEPPVTLASLDGVVATRTEVKTEKPPAQLPTPAPVKTESDSLIPPLEETKADIPKTEESSPTLLTTEPLPTSGMFRKRKVPVNVGGSRGRRPPPQDD</sequence>
<dbReference type="InterPro" id="IPR036236">
    <property type="entry name" value="Znf_C2H2_sf"/>
</dbReference>
<evidence type="ECO:0000256" key="7">
    <source>
        <dbReference type="SAM" id="MobiDB-lite"/>
    </source>
</evidence>
<dbReference type="InterPro" id="IPR000690">
    <property type="entry name" value="Matrin/U1-C_Znf_C2H2"/>
</dbReference>
<organism evidence="9 10">
    <name type="scientific">Lyophyllum shimeji</name>
    <name type="common">Hon-shimeji</name>
    <name type="synonym">Tricholoma shimeji</name>
    <dbReference type="NCBI Taxonomy" id="47721"/>
    <lineage>
        <taxon>Eukaryota</taxon>
        <taxon>Fungi</taxon>
        <taxon>Dikarya</taxon>
        <taxon>Basidiomycota</taxon>
        <taxon>Agaricomycotina</taxon>
        <taxon>Agaricomycetes</taxon>
        <taxon>Agaricomycetidae</taxon>
        <taxon>Agaricales</taxon>
        <taxon>Tricholomatineae</taxon>
        <taxon>Lyophyllaceae</taxon>
        <taxon>Lyophyllum</taxon>
    </lineage>
</organism>
<feature type="region of interest" description="Disordered" evidence="7">
    <location>
        <begin position="125"/>
        <end position="198"/>
    </location>
</feature>
<accession>A0A9P3PL45</accession>
<dbReference type="OrthoDB" id="191651at2759"/>
<keyword evidence="5" id="KW-0539">Nucleus</keyword>
<dbReference type="Proteomes" id="UP001063166">
    <property type="component" value="Unassembled WGS sequence"/>
</dbReference>
<feature type="compositionally biased region" description="Basic and acidic residues" evidence="7">
    <location>
        <begin position="126"/>
        <end position="138"/>
    </location>
</feature>
<dbReference type="GO" id="GO:0008270">
    <property type="term" value="F:zinc ion binding"/>
    <property type="evidence" value="ECO:0007669"/>
    <property type="project" value="UniProtKB-KW"/>
</dbReference>
<dbReference type="GO" id="GO:0003723">
    <property type="term" value="F:RNA binding"/>
    <property type="evidence" value="ECO:0007669"/>
    <property type="project" value="TreeGrafter"/>
</dbReference>
<keyword evidence="10" id="KW-1185">Reference proteome</keyword>
<evidence type="ECO:0000256" key="6">
    <source>
        <dbReference type="SAM" id="Coils"/>
    </source>
</evidence>
<dbReference type="EMBL" id="BRPK01000004">
    <property type="protein sequence ID" value="GLB37686.1"/>
    <property type="molecule type" value="Genomic_DNA"/>
</dbReference>
<name>A0A9P3PL45_LYOSH</name>
<evidence type="ECO:0000256" key="1">
    <source>
        <dbReference type="ARBA" id="ARBA00004123"/>
    </source>
</evidence>
<evidence type="ECO:0000256" key="3">
    <source>
        <dbReference type="ARBA" id="ARBA00022771"/>
    </source>
</evidence>
<protein>
    <submittedName>
        <fullName evidence="9">U1 zinc finger</fullName>
    </submittedName>
</protein>
<dbReference type="Pfam" id="PF06220">
    <property type="entry name" value="zf-U1"/>
    <property type="match status" value="1"/>
</dbReference>
<dbReference type="GO" id="GO:0071011">
    <property type="term" value="C:precatalytic spliceosome"/>
    <property type="evidence" value="ECO:0007669"/>
    <property type="project" value="TreeGrafter"/>
</dbReference>
<keyword evidence="2" id="KW-0479">Metal-binding</keyword>
<feature type="compositionally biased region" description="Basic and acidic residues" evidence="7">
    <location>
        <begin position="326"/>
        <end position="337"/>
    </location>
</feature>
<evidence type="ECO:0000256" key="5">
    <source>
        <dbReference type="ARBA" id="ARBA00023242"/>
    </source>
</evidence>
<feature type="domain" description="Matrin-type" evidence="8">
    <location>
        <begin position="11"/>
        <end position="42"/>
    </location>
</feature>
<reference evidence="9" key="1">
    <citation type="submission" date="2022-07" db="EMBL/GenBank/DDBJ databases">
        <title>The genome of Lyophyllum shimeji provides insight into the initial evolution of ectomycorrhizal fungal genome.</title>
        <authorList>
            <person name="Kobayashi Y."/>
            <person name="Shibata T."/>
            <person name="Hirakawa H."/>
            <person name="Shigenobu S."/>
            <person name="Nishiyama T."/>
            <person name="Yamada A."/>
            <person name="Hasebe M."/>
            <person name="Kawaguchi M."/>
        </authorList>
    </citation>
    <scope>NUCLEOTIDE SEQUENCE</scope>
    <source>
        <strain evidence="9">AT787</strain>
    </source>
</reference>
<dbReference type="PANTHER" id="PTHR13173">
    <property type="entry name" value="WW DOMAIN BINDING PROTEIN 4"/>
    <property type="match status" value="1"/>
</dbReference>
<dbReference type="PROSITE" id="PS50171">
    <property type="entry name" value="ZF_MATRIN"/>
    <property type="match status" value="1"/>
</dbReference>
<evidence type="ECO:0000256" key="2">
    <source>
        <dbReference type="ARBA" id="ARBA00022723"/>
    </source>
</evidence>
<dbReference type="AlphaFoldDB" id="A0A9P3PL45"/>
<feature type="region of interest" description="Disordered" evidence="7">
    <location>
        <begin position="222"/>
        <end position="262"/>
    </location>
</feature>
<comment type="caution">
    <text evidence="9">The sequence shown here is derived from an EMBL/GenBank/DDBJ whole genome shotgun (WGS) entry which is preliminary data.</text>
</comment>
<evidence type="ECO:0000259" key="8">
    <source>
        <dbReference type="PROSITE" id="PS50171"/>
    </source>
</evidence>
<dbReference type="InterPro" id="IPR003604">
    <property type="entry name" value="Matrin/U1-like-C_Znf_C2H2"/>
</dbReference>
<feature type="region of interest" description="Disordered" evidence="7">
    <location>
        <begin position="295"/>
        <end position="376"/>
    </location>
</feature>
<dbReference type="SUPFAM" id="SSF57667">
    <property type="entry name" value="beta-beta-alpha zinc fingers"/>
    <property type="match status" value="1"/>
</dbReference>
<dbReference type="InterPro" id="IPR013085">
    <property type="entry name" value="U1-CZ_Znf_C2H2"/>
</dbReference>
<keyword evidence="3" id="KW-0863">Zinc-finger</keyword>